<sequence>MNTGHEDTHRYVPTGACMEGIRVAGCSRTLIFSPTRPRRPPTDLVKAYFTTGVYFVYARAERDVSQELSIHFVAHAP</sequence>
<protein>
    <submittedName>
        <fullName evidence="1">Uncharacterized protein</fullName>
    </submittedName>
</protein>
<name>A0A4C1ZCZ9_EUMVA</name>
<evidence type="ECO:0000313" key="2">
    <source>
        <dbReference type="Proteomes" id="UP000299102"/>
    </source>
</evidence>
<proteinExistence type="predicted"/>
<gene>
    <name evidence="1" type="ORF">EVAR_81951_1</name>
</gene>
<reference evidence="1 2" key="1">
    <citation type="journal article" date="2019" name="Commun. Biol.">
        <title>The bagworm genome reveals a unique fibroin gene that provides high tensile strength.</title>
        <authorList>
            <person name="Kono N."/>
            <person name="Nakamura H."/>
            <person name="Ohtoshi R."/>
            <person name="Tomita M."/>
            <person name="Numata K."/>
            <person name="Arakawa K."/>
        </authorList>
    </citation>
    <scope>NUCLEOTIDE SEQUENCE [LARGE SCALE GENOMIC DNA]</scope>
</reference>
<dbReference type="AlphaFoldDB" id="A0A4C1ZCZ9"/>
<evidence type="ECO:0000313" key="1">
    <source>
        <dbReference type="EMBL" id="GBP86651.1"/>
    </source>
</evidence>
<organism evidence="1 2">
    <name type="scientific">Eumeta variegata</name>
    <name type="common">Bagworm moth</name>
    <name type="synonym">Eumeta japonica</name>
    <dbReference type="NCBI Taxonomy" id="151549"/>
    <lineage>
        <taxon>Eukaryota</taxon>
        <taxon>Metazoa</taxon>
        <taxon>Ecdysozoa</taxon>
        <taxon>Arthropoda</taxon>
        <taxon>Hexapoda</taxon>
        <taxon>Insecta</taxon>
        <taxon>Pterygota</taxon>
        <taxon>Neoptera</taxon>
        <taxon>Endopterygota</taxon>
        <taxon>Lepidoptera</taxon>
        <taxon>Glossata</taxon>
        <taxon>Ditrysia</taxon>
        <taxon>Tineoidea</taxon>
        <taxon>Psychidae</taxon>
        <taxon>Oiketicinae</taxon>
        <taxon>Eumeta</taxon>
    </lineage>
</organism>
<keyword evidence="2" id="KW-1185">Reference proteome</keyword>
<dbReference type="Proteomes" id="UP000299102">
    <property type="component" value="Unassembled WGS sequence"/>
</dbReference>
<dbReference type="EMBL" id="BGZK01001805">
    <property type="protein sequence ID" value="GBP86651.1"/>
    <property type="molecule type" value="Genomic_DNA"/>
</dbReference>
<comment type="caution">
    <text evidence="1">The sequence shown here is derived from an EMBL/GenBank/DDBJ whole genome shotgun (WGS) entry which is preliminary data.</text>
</comment>
<accession>A0A4C1ZCZ9</accession>